<evidence type="ECO:0000256" key="3">
    <source>
        <dbReference type="SAM" id="MobiDB-lite"/>
    </source>
</evidence>
<evidence type="ECO:0000259" key="4">
    <source>
        <dbReference type="Pfam" id="PF01176"/>
    </source>
</evidence>
<reference evidence="5 6" key="2">
    <citation type="journal article" date="2021" name="Curr. Genet.">
        <title>Genetic response to nitrogen starvation in the aggressive Eucalyptus foliar pathogen Teratosphaeria destructans.</title>
        <authorList>
            <person name="Havenga M."/>
            <person name="Wingfield B.D."/>
            <person name="Wingfield M.J."/>
            <person name="Dreyer L.L."/>
            <person name="Roets F."/>
            <person name="Aylward J."/>
        </authorList>
    </citation>
    <scope>NUCLEOTIDE SEQUENCE [LARGE SCALE GENOMIC DNA]</scope>
    <source>
        <strain evidence="5">CMW44962</strain>
    </source>
</reference>
<dbReference type="AlphaFoldDB" id="A0A9W7SW14"/>
<dbReference type="PANTHER" id="PTHR21641">
    <property type="entry name" value="TRANSLATION INITIATION FACTOR-RELATED"/>
    <property type="match status" value="1"/>
</dbReference>
<keyword evidence="2" id="KW-0694">RNA-binding</keyword>
<proteinExistence type="inferred from homology"/>
<dbReference type="EMBL" id="RIBY02001001">
    <property type="protein sequence ID" value="KAH9834321.1"/>
    <property type="molecule type" value="Genomic_DNA"/>
</dbReference>
<dbReference type="InterPro" id="IPR012340">
    <property type="entry name" value="NA-bd_OB-fold"/>
</dbReference>
<dbReference type="OrthoDB" id="1738325at2759"/>
<dbReference type="SMART" id="SM00652">
    <property type="entry name" value="eIF1a"/>
    <property type="match status" value="1"/>
</dbReference>
<dbReference type="InterPro" id="IPR001253">
    <property type="entry name" value="TIF_eIF-1A"/>
</dbReference>
<evidence type="ECO:0000313" key="6">
    <source>
        <dbReference type="Proteomes" id="UP001138500"/>
    </source>
</evidence>
<dbReference type="GO" id="GO:0003743">
    <property type="term" value="F:translation initiation factor activity"/>
    <property type="evidence" value="ECO:0007669"/>
    <property type="project" value="InterPro"/>
</dbReference>
<comment type="caution">
    <text evidence="5">The sequence shown here is derived from an EMBL/GenBank/DDBJ whole genome shotgun (WGS) entry which is preliminary data.</text>
</comment>
<dbReference type="Gene3D" id="2.40.50.140">
    <property type="entry name" value="Nucleic acid-binding proteins"/>
    <property type="match status" value="1"/>
</dbReference>
<protein>
    <submittedName>
        <fullName evidence="5">S1-like domain-containing protein</fullName>
    </submittedName>
</protein>
<evidence type="ECO:0000313" key="5">
    <source>
        <dbReference type="EMBL" id="KAH9834321.1"/>
    </source>
</evidence>
<dbReference type="Pfam" id="PF01176">
    <property type="entry name" value="eIF-1a"/>
    <property type="match status" value="1"/>
</dbReference>
<organism evidence="5 6">
    <name type="scientific">Teratosphaeria destructans</name>
    <dbReference type="NCBI Taxonomy" id="418781"/>
    <lineage>
        <taxon>Eukaryota</taxon>
        <taxon>Fungi</taxon>
        <taxon>Dikarya</taxon>
        <taxon>Ascomycota</taxon>
        <taxon>Pezizomycotina</taxon>
        <taxon>Dothideomycetes</taxon>
        <taxon>Dothideomycetidae</taxon>
        <taxon>Mycosphaerellales</taxon>
        <taxon>Teratosphaeriaceae</taxon>
        <taxon>Teratosphaeria</taxon>
    </lineage>
</organism>
<gene>
    <name evidence="5" type="ORF">Tdes44962_MAKER01978</name>
</gene>
<sequence length="133" mass="14846">MPKPKRTINAVAEETLTPPDSLAEHQAIARLKQAAGKNLYHLELPSGKEILAELNQKFRSTIWLKRGSYVLVDATALADRDNKIAGEIVNVVGDEKAWRKMPYWPGEFVKKAAYDEDSDEDAGPQMPPADEEE</sequence>
<dbReference type="Proteomes" id="UP001138500">
    <property type="component" value="Unassembled WGS sequence"/>
</dbReference>
<name>A0A9W7SW14_9PEZI</name>
<dbReference type="InterPro" id="IPR039294">
    <property type="entry name" value="EIF1AD"/>
</dbReference>
<evidence type="ECO:0000256" key="1">
    <source>
        <dbReference type="ARBA" id="ARBA00007340"/>
    </source>
</evidence>
<dbReference type="InterPro" id="IPR006196">
    <property type="entry name" value="RNA-binding_domain_S1_IF1"/>
</dbReference>
<keyword evidence="6" id="KW-1185">Reference proteome</keyword>
<dbReference type="GO" id="GO:0003723">
    <property type="term" value="F:RNA binding"/>
    <property type="evidence" value="ECO:0007669"/>
    <property type="project" value="UniProtKB-KW"/>
</dbReference>
<dbReference type="SUPFAM" id="SSF50249">
    <property type="entry name" value="Nucleic acid-binding proteins"/>
    <property type="match status" value="1"/>
</dbReference>
<dbReference type="GO" id="GO:0005634">
    <property type="term" value="C:nucleus"/>
    <property type="evidence" value="ECO:0007669"/>
    <property type="project" value="TreeGrafter"/>
</dbReference>
<evidence type="ECO:0000256" key="2">
    <source>
        <dbReference type="ARBA" id="ARBA00022884"/>
    </source>
</evidence>
<accession>A0A9W7SW14</accession>
<comment type="similarity">
    <text evidence="1">Belongs to the EIF1AD family.</text>
</comment>
<feature type="domain" description="S1-like" evidence="4">
    <location>
        <begin position="26"/>
        <end position="91"/>
    </location>
</feature>
<dbReference type="PANTHER" id="PTHR21641:SF0">
    <property type="entry name" value="RNA-BINDING PROTEIN EIF1AD-RELATED"/>
    <property type="match status" value="1"/>
</dbReference>
<reference evidence="5 6" key="1">
    <citation type="journal article" date="2018" name="IMA Fungus">
        <title>IMA Genome-F 10: Nine draft genome sequences of Claviceps purpurea s.lat., including C. arundinis, C. humidiphila, and C. cf. spartinae, pseudomolecules for the pitch canker pathogen Fusarium circinatum, draft genome of Davidsoniella eucalypti, Grosmannia galeiformis, Quambalaria eucalypti, and Teratosphaeria destructans.</title>
        <authorList>
            <person name="Wingfield B.D."/>
            <person name="Liu M."/>
            <person name="Nguyen H.D."/>
            <person name="Lane F.A."/>
            <person name="Morgan S.W."/>
            <person name="De Vos L."/>
            <person name="Wilken P.M."/>
            <person name="Duong T.A."/>
            <person name="Aylward J."/>
            <person name="Coetzee M.P."/>
            <person name="Dadej K."/>
            <person name="De Beer Z.W."/>
            <person name="Findlay W."/>
            <person name="Havenga M."/>
            <person name="Kolarik M."/>
            <person name="Menzies J.G."/>
            <person name="Naidoo K."/>
            <person name="Pochopski O."/>
            <person name="Shoukouhi P."/>
            <person name="Santana Q.C."/>
            <person name="Seifert K.A."/>
            <person name="Soal N."/>
            <person name="Steenkamp E.T."/>
            <person name="Tatham C.T."/>
            <person name="van der Nest M.A."/>
            <person name="Wingfield M.J."/>
        </authorList>
    </citation>
    <scope>NUCLEOTIDE SEQUENCE [LARGE SCALE GENOMIC DNA]</scope>
    <source>
        <strain evidence="5">CMW44962</strain>
    </source>
</reference>
<feature type="region of interest" description="Disordered" evidence="3">
    <location>
        <begin position="114"/>
        <end position="133"/>
    </location>
</feature>